<accession>A0ABD0BDD5</accession>
<dbReference type="PANTHER" id="PTHR30408">
    <property type="entry name" value="TYPE-1 RESTRICTION ENZYME ECOKI SPECIFICITY PROTEIN"/>
    <property type="match status" value="1"/>
</dbReference>
<proteinExistence type="inferred from homology"/>
<name>A0ABD0BDD5_AERCA</name>
<gene>
    <name evidence="5" type="ORF">KAM382_42320</name>
</gene>
<dbReference type="RefSeq" id="WP_202211880.1">
    <property type="nucleotide sequence ID" value="NZ_AP024136.1"/>
</dbReference>
<evidence type="ECO:0000313" key="5">
    <source>
        <dbReference type="EMBL" id="GJB94171.1"/>
    </source>
</evidence>
<dbReference type="Pfam" id="PF01420">
    <property type="entry name" value="Methylase_S"/>
    <property type="match status" value="1"/>
</dbReference>
<evidence type="ECO:0000256" key="2">
    <source>
        <dbReference type="ARBA" id="ARBA00022747"/>
    </source>
</evidence>
<comment type="similarity">
    <text evidence="1">Belongs to the type-I restriction system S methylase family.</text>
</comment>
<dbReference type="InterPro" id="IPR000055">
    <property type="entry name" value="Restrct_endonuc_typeI_TRD"/>
</dbReference>
<dbReference type="Gene3D" id="3.90.220.20">
    <property type="entry name" value="DNA methylase specificity domains"/>
    <property type="match status" value="1"/>
</dbReference>
<dbReference type="AlphaFoldDB" id="A0ABD0BDD5"/>
<evidence type="ECO:0000313" key="6">
    <source>
        <dbReference type="Proteomes" id="UP000737420"/>
    </source>
</evidence>
<comment type="caution">
    <text evidence="5">The sequence shown here is derived from an EMBL/GenBank/DDBJ whole genome shotgun (WGS) entry which is preliminary data.</text>
</comment>
<keyword evidence="2" id="KW-0680">Restriction system</keyword>
<feature type="domain" description="Type I restriction modification DNA specificity" evidence="4">
    <location>
        <begin position="42"/>
        <end position="167"/>
    </location>
</feature>
<protein>
    <recommendedName>
        <fullName evidence="4">Type I restriction modification DNA specificity domain-containing protein</fullName>
    </recommendedName>
</protein>
<evidence type="ECO:0000256" key="1">
    <source>
        <dbReference type="ARBA" id="ARBA00010923"/>
    </source>
</evidence>
<sequence>MTNYTIEDLCHCIVTGATNSVYEKADAADAQHFLLTGSCLNQQGQIEANQLTPICVKDEKSIARFSLQTGDVVLLARGSTIRAAYVDETTAQLGVLASANFLLLRPKKELLLGETLVAFLNSQLGIAMLERMNTGAVIQNISASSLKKTEIPLPTLHDQQRLAELFHARNQAYMDTLALAEQQKKAADACIEQLLKGDA</sequence>
<dbReference type="EMBL" id="BPOP01000079">
    <property type="protein sequence ID" value="GJB94171.1"/>
    <property type="molecule type" value="Genomic_DNA"/>
</dbReference>
<dbReference type="GO" id="GO:0003677">
    <property type="term" value="F:DNA binding"/>
    <property type="evidence" value="ECO:0007669"/>
    <property type="project" value="UniProtKB-KW"/>
</dbReference>
<dbReference type="SUPFAM" id="SSF116734">
    <property type="entry name" value="DNA methylase specificity domain"/>
    <property type="match status" value="1"/>
</dbReference>
<reference evidence="5 6" key="1">
    <citation type="submission" date="2021-07" db="EMBL/GenBank/DDBJ databases">
        <title>Draft genome sequence of carbapenem-resistant Aeromonas spp. in Japan.</title>
        <authorList>
            <person name="Maehana S."/>
            <person name="Suzuki M."/>
            <person name="Kitasato H."/>
        </authorList>
    </citation>
    <scope>NUCLEOTIDE SEQUENCE [LARGE SCALE GENOMIC DNA]</scope>
    <source>
        <strain evidence="5 6">KAM382</strain>
    </source>
</reference>
<keyword evidence="3" id="KW-0238">DNA-binding</keyword>
<evidence type="ECO:0000256" key="3">
    <source>
        <dbReference type="ARBA" id="ARBA00023125"/>
    </source>
</evidence>
<dbReference type="InterPro" id="IPR052021">
    <property type="entry name" value="Type-I_RS_S_subunit"/>
</dbReference>
<dbReference type="PANTHER" id="PTHR30408:SF12">
    <property type="entry name" value="TYPE I RESTRICTION ENZYME MJAVIII SPECIFICITY SUBUNIT"/>
    <property type="match status" value="1"/>
</dbReference>
<dbReference type="InterPro" id="IPR044946">
    <property type="entry name" value="Restrct_endonuc_typeI_TRD_sf"/>
</dbReference>
<dbReference type="Proteomes" id="UP000737420">
    <property type="component" value="Unassembled WGS sequence"/>
</dbReference>
<evidence type="ECO:0000259" key="4">
    <source>
        <dbReference type="Pfam" id="PF01420"/>
    </source>
</evidence>
<organism evidence="5 6">
    <name type="scientific">Aeromonas caviae</name>
    <name type="common">Aeromonas punctata</name>
    <dbReference type="NCBI Taxonomy" id="648"/>
    <lineage>
        <taxon>Bacteria</taxon>
        <taxon>Pseudomonadati</taxon>
        <taxon>Pseudomonadota</taxon>
        <taxon>Gammaproteobacteria</taxon>
        <taxon>Aeromonadales</taxon>
        <taxon>Aeromonadaceae</taxon>
        <taxon>Aeromonas</taxon>
    </lineage>
</organism>
<dbReference type="GO" id="GO:0009307">
    <property type="term" value="P:DNA restriction-modification system"/>
    <property type="evidence" value="ECO:0007669"/>
    <property type="project" value="UniProtKB-KW"/>
</dbReference>